<dbReference type="PANTHER" id="PTHR47501">
    <property type="entry name" value="TRANSPOSASE-RELATED"/>
    <property type="match status" value="1"/>
</dbReference>
<comment type="caution">
    <text evidence="2">The sequence shown here is derived from an EMBL/GenBank/DDBJ whole genome shotgun (WGS) entry which is preliminary data.</text>
</comment>
<dbReference type="InterPro" id="IPR012337">
    <property type="entry name" value="RNaseH-like_sf"/>
</dbReference>
<feature type="compositionally biased region" description="Acidic residues" evidence="1">
    <location>
        <begin position="434"/>
        <end position="450"/>
    </location>
</feature>
<dbReference type="Proteomes" id="UP000789390">
    <property type="component" value="Unassembled WGS sequence"/>
</dbReference>
<dbReference type="OrthoDB" id="6382070at2759"/>
<evidence type="ECO:0000313" key="2">
    <source>
        <dbReference type="EMBL" id="CAH0109787.1"/>
    </source>
</evidence>
<protein>
    <recommendedName>
        <fullName evidence="4">HAT C-terminal dimerisation domain-containing protein</fullName>
    </recommendedName>
</protein>
<dbReference type="PANTHER" id="PTHR47501:SF5">
    <property type="entry name" value="HAT C-TERMINAL DIMERISATION DOMAIN-CONTAINING PROTEIN"/>
    <property type="match status" value="1"/>
</dbReference>
<keyword evidence="3" id="KW-1185">Reference proteome</keyword>
<feature type="compositionally biased region" description="Basic residues" evidence="1">
    <location>
        <begin position="1"/>
        <end position="12"/>
    </location>
</feature>
<feature type="region of interest" description="Disordered" evidence="1">
    <location>
        <begin position="740"/>
        <end position="761"/>
    </location>
</feature>
<dbReference type="AlphaFoldDB" id="A0A8J2RWH4"/>
<feature type="region of interest" description="Disordered" evidence="1">
    <location>
        <begin position="385"/>
        <end position="483"/>
    </location>
</feature>
<gene>
    <name evidence="2" type="ORF">DGAL_LOCUS13274</name>
</gene>
<evidence type="ECO:0008006" key="4">
    <source>
        <dbReference type="Google" id="ProtNLM"/>
    </source>
</evidence>
<feature type="region of interest" description="Disordered" evidence="1">
    <location>
        <begin position="1"/>
        <end position="107"/>
    </location>
</feature>
<evidence type="ECO:0000256" key="1">
    <source>
        <dbReference type="SAM" id="MobiDB-lite"/>
    </source>
</evidence>
<dbReference type="EMBL" id="CAKKLH010000295">
    <property type="protein sequence ID" value="CAH0109787.1"/>
    <property type="molecule type" value="Genomic_DNA"/>
</dbReference>
<feature type="compositionally biased region" description="Acidic residues" evidence="1">
    <location>
        <begin position="458"/>
        <end position="476"/>
    </location>
</feature>
<proteinExistence type="predicted"/>
<sequence length="856" mass="97415">MSKRPQKNKRGKRSEPASVLLHQTVNSPDAAQTHDVAVSVPATAKEASVPASTSTPPVQRTELMGTHIELDSSREDSSILSSSSLRRESDTRDSEDDTSVQPLKKSESDDIKRLYYPPSFFKFIEPSAKVGNSLYVCQVKDCPRMGKTLSTINNSRGNLRAHIKTVHKEKLEEFNTLCKEIDGTKFLGAHPLRDQSDTKNKTGRKPAFVQQVLSFQGYQKPVTQKDLDEFISEYLCDAVLPVYHTETEAFRCYTRKLQPRLKVRNRAFYRKKITSMYVKKRAAVMNQLREALWICTTADGWTSRRRAFIGITAHWIAPDLKRRSVCLAVRRVIGKCDFEVIAKLLEGVYEEYDILQKLTATVTDNGSNFVKAFRLFGASSLHSTIERSTSTQNAPSTSRAASLDVSSTRRTTIQPQPDRSNRMVVGEDNIAALLEDETSDFEETDDEIESLPDRDYDKEQEDQGEFATEEEENESEIQDKTDADMNPISLTAILDSGIYADNIYILPPHRRCACHTLNLICKCDIYKDLEPALKNLMEATDKKLTAIWAKQNRSSKASDTIIQSLGMLFIIHNETRWNSYFKAMQRVKYFITKKRTELKELFEHFGIAYFRPAEEEFVREYVKVMEPISEALDVLQADVKISIGYLLPTLTILLQKMEHLKEKGAIKHCKPLLNTMIESVKRRFAASLVDEELLIAAMVHPLFKAKWIPEGEERDDNIQRLIDVFRSFKNDHVELDIRKQSSSAADGIQSEDSDYSPQRKKPKKDFFKSILTATVSAESNEVDMFLADQSTKLSSLNKYPTIKAIFIKYNAAFPSSASVERLFSVAGRIFTPLRGRLSDKNFERMLLLKVNKCIHS</sequence>
<feature type="compositionally biased region" description="Basic and acidic residues" evidence="1">
    <location>
        <begin position="68"/>
        <end position="77"/>
    </location>
</feature>
<feature type="compositionally biased region" description="Polar residues" evidence="1">
    <location>
        <begin position="21"/>
        <end position="30"/>
    </location>
</feature>
<feature type="compositionally biased region" description="Polar residues" evidence="1">
    <location>
        <begin position="385"/>
        <end position="418"/>
    </location>
</feature>
<name>A0A8J2RWH4_9CRUS</name>
<dbReference type="SUPFAM" id="SSF53098">
    <property type="entry name" value="Ribonuclease H-like"/>
    <property type="match status" value="1"/>
</dbReference>
<reference evidence="2" key="1">
    <citation type="submission" date="2021-11" db="EMBL/GenBank/DDBJ databases">
        <authorList>
            <person name="Schell T."/>
        </authorList>
    </citation>
    <scope>NUCLEOTIDE SEQUENCE</scope>
    <source>
        <strain evidence="2">M5</strain>
    </source>
</reference>
<organism evidence="2 3">
    <name type="scientific">Daphnia galeata</name>
    <dbReference type="NCBI Taxonomy" id="27404"/>
    <lineage>
        <taxon>Eukaryota</taxon>
        <taxon>Metazoa</taxon>
        <taxon>Ecdysozoa</taxon>
        <taxon>Arthropoda</taxon>
        <taxon>Crustacea</taxon>
        <taxon>Branchiopoda</taxon>
        <taxon>Diplostraca</taxon>
        <taxon>Cladocera</taxon>
        <taxon>Anomopoda</taxon>
        <taxon>Daphniidae</taxon>
        <taxon>Daphnia</taxon>
    </lineage>
</organism>
<evidence type="ECO:0000313" key="3">
    <source>
        <dbReference type="Proteomes" id="UP000789390"/>
    </source>
</evidence>
<accession>A0A8J2RWH4</accession>